<feature type="domain" description="Glycosyl transferase family 1" evidence="1">
    <location>
        <begin position="292"/>
        <end position="449"/>
    </location>
</feature>
<dbReference type="GO" id="GO:0016757">
    <property type="term" value="F:glycosyltransferase activity"/>
    <property type="evidence" value="ECO:0007669"/>
    <property type="project" value="InterPro"/>
</dbReference>
<proteinExistence type="predicted"/>
<dbReference type="OrthoDB" id="9790710at2"/>
<evidence type="ECO:0000313" key="2">
    <source>
        <dbReference type="EMBL" id="AOX16157.1"/>
    </source>
</evidence>
<name>A0A1D8URM1_9PROT</name>
<dbReference type="CDD" id="cd03809">
    <property type="entry name" value="GT4_MtfB-like"/>
    <property type="match status" value="1"/>
</dbReference>
<evidence type="ECO:0000259" key="1">
    <source>
        <dbReference type="Pfam" id="PF00534"/>
    </source>
</evidence>
<dbReference type="PANTHER" id="PTHR46401">
    <property type="entry name" value="GLYCOSYLTRANSFERASE WBBK-RELATED"/>
    <property type="match status" value="1"/>
</dbReference>
<dbReference type="PANTHER" id="PTHR46401:SF9">
    <property type="entry name" value="MANNOSYLTRANSFERASE A"/>
    <property type="match status" value="1"/>
</dbReference>
<keyword evidence="3" id="KW-1185">Reference proteome</keyword>
<organism evidence="2 3">
    <name type="scientific">Kozakia baliensis</name>
    <dbReference type="NCBI Taxonomy" id="153496"/>
    <lineage>
        <taxon>Bacteria</taxon>
        <taxon>Pseudomonadati</taxon>
        <taxon>Pseudomonadota</taxon>
        <taxon>Alphaproteobacteria</taxon>
        <taxon>Acetobacterales</taxon>
        <taxon>Acetobacteraceae</taxon>
        <taxon>Kozakia</taxon>
    </lineage>
</organism>
<accession>A0A1D8URM1</accession>
<dbReference type="STRING" id="153496.A0U89_02365"/>
<dbReference type="InterPro" id="IPR001296">
    <property type="entry name" value="Glyco_trans_1"/>
</dbReference>
<sequence>MRRIRRQGERIVSTIWLDVDDLISYLRRSSRPSGIQRVVLEIGRALLAEVPDRVGFVRRGNGPRDLVSLAWSQVETLLASGQEEESVTIAQVARSAHLTEEILADDPDPLKTLARTQLQVLKAGATFPVSVARYLWQSHLLKRKMKRVTDAAAVQSAEVLAQTAGRRFEDVAKPGDVLLVLGSPWHYDDYAKTVRWVRDDLRMSFALLIHDLIPIRRPQWCDRGIITTFTQWHRMVLPFADQIFANSRATADDVTAYMKEVRLPLAAPVQVVPLGSGFQNHAMAPAVQKPSVEGEYILFVSTIEARKNHELLFRVWRRLLQTMPKDKVPKLVFAGRAGWLVQDLMQQLDNANWLDQHIVHVNNPSDGELNALYRGCLFTVFPSYFEGWGLPITESLINGRPCVASNTTSMPEAGGSFARYFNPNDVNDACRVIKETLEDRAGLQAWTQKVENEFVPTSWTQSARVVLEKLTD</sequence>
<dbReference type="Proteomes" id="UP000179145">
    <property type="component" value="Chromosome"/>
</dbReference>
<dbReference type="KEGG" id="kba:A0U89_02365"/>
<dbReference type="AlphaFoldDB" id="A0A1D8URM1"/>
<dbReference type="SUPFAM" id="SSF53756">
    <property type="entry name" value="UDP-Glycosyltransferase/glycogen phosphorylase"/>
    <property type="match status" value="1"/>
</dbReference>
<dbReference type="Gene3D" id="3.40.50.2000">
    <property type="entry name" value="Glycogen Phosphorylase B"/>
    <property type="match status" value="1"/>
</dbReference>
<evidence type="ECO:0000313" key="3">
    <source>
        <dbReference type="Proteomes" id="UP000179145"/>
    </source>
</evidence>
<protein>
    <recommendedName>
        <fullName evidence="1">Glycosyl transferase family 1 domain-containing protein</fullName>
    </recommendedName>
</protein>
<dbReference type="Pfam" id="PF00534">
    <property type="entry name" value="Glycos_transf_1"/>
    <property type="match status" value="1"/>
</dbReference>
<reference evidence="2 3" key="1">
    <citation type="journal article" date="2016" name="Microb. Cell Fact.">
        <title>Dissection of exopolysaccharide biosynthesis in Kozakia baliensis.</title>
        <authorList>
            <person name="Brandt J.U."/>
            <person name="Jakob F."/>
            <person name="Behr J."/>
            <person name="Geissler A.J."/>
            <person name="Vogel R.F."/>
        </authorList>
    </citation>
    <scope>NUCLEOTIDE SEQUENCE [LARGE SCALE GENOMIC DNA]</scope>
    <source>
        <strain evidence="2 3">DSM 14400</strain>
    </source>
</reference>
<dbReference type="EMBL" id="CP014674">
    <property type="protein sequence ID" value="AOX16157.1"/>
    <property type="molecule type" value="Genomic_DNA"/>
</dbReference>
<dbReference type="eggNOG" id="COG0438">
    <property type="taxonomic scope" value="Bacteria"/>
</dbReference>
<gene>
    <name evidence="2" type="ORF">A0U89_02365</name>
</gene>